<proteinExistence type="inferred from homology"/>
<evidence type="ECO:0000256" key="3">
    <source>
        <dbReference type="ARBA" id="ARBA00022692"/>
    </source>
</evidence>
<evidence type="ECO:0000256" key="5">
    <source>
        <dbReference type="ARBA" id="ARBA00023136"/>
    </source>
</evidence>
<dbReference type="AlphaFoldDB" id="A0A7J6MU62"/>
<evidence type="ECO:0000256" key="1">
    <source>
        <dbReference type="ARBA" id="ARBA00004127"/>
    </source>
</evidence>
<dbReference type="PANTHER" id="PTHR10981">
    <property type="entry name" value="BATTENIN"/>
    <property type="match status" value="1"/>
</dbReference>
<feature type="transmembrane region" description="Helical" evidence="6">
    <location>
        <begin position="90"/>
        <end position="111"/>
    </location>
</feature>
<feature type="transmembrane region" description="Helical" evidence="6">
    <location>
        <begin position="321"/>
        <end position="343"/>
    </location>
</feature>
<dbReference type="EMBL" id="JAAPAO010000063">
    <property type="protein sequence ID" value="KAF4674441.1"/>
    <property type="molecule type" value="Genomic_DNA"/>
</dbReference>
<evidence type="ECO:0000313" key="7">
    <source>
        <dbReference type="EMBL" id="KAF4674441.1"/>
    </source>
</evidence>
<dbReference type="Gene3D" id="3.30.420.40">
    <property type="match status" value="1"/>
</dbReference>
<dbReference type="GO" id="GO:0005773">
    <property type="term" value="C:vacuole"/>
    <property type="evidence" value="ECO:0007669"/>
    <property type="project" value="UniProtKB-ARBA"/>
</dbReference>
<gene>
    <name evidence="7" type="ORF">FOL47_009226</name>
</gene>
<sequence>MADRDESKVSVLVKSVDRRQYNVLFIEEIILGLLNNYGYTLVIAGAQDIARLFNKTNLMPLFTTVMLFAAFATGALHARLAAPYSYRQRVALAVIIQSIGYLLFGTAFLFVGVLPEVGFWMAQIATFLVGAFQTIGEINNLSILNSLPNGLVGAWGFGTGVSQFVGSISYVVAINLGVSYSTFFLSLIPVYLIYWTLFVRVEKLARQNQEDSASEALLGGDCEQQSLKLSAETFPNVIHMGGSIIFNMATTYAFNYLIESGFVLWGFEAYYHTIRYSFGLSAWWFYQVWMFFVGWIAGMSYSNCLNVISLSKKIPFQYRELVMNVGFIFSNVAVVAATGSSIIMNNTFMTSIAEQSMPPSSSSSCPPPVDIPPPKGPITSPLLDFVEVNDDILYVDELSLCSNAPTEESIELEDTAWENVDQPEEPDMVMVTEEDDEKEDFTILEPSIDVPGSRAGFKNPTLLTVAYMAAIVLIVFGRITDISTKIIPPSMSTELVVRLPVYRPACEVLQSHLNNSDILRDDNDDDVNTNTRLVWHTKHLGLTGAWKLKSLLDDVFTFSSDIIKWQSKPRDVATLTPGASTQWRSGTLEDILAADIVESVKPLLDRGANDGIAVWHGLSLLGTGGIRRMNSTSREDLWSRLERELTSRLPQNVPLQVGDIPGELEALYALTSVSYLFQEADGREVGVLDLGGRSLEISNPPMPPLNSLEALELTRELSSEVEPLVEVVSLEIGERNLKKWIHFERPSEEHLCIFKEEGSIGNADGCRGLLREYLDEHRGPVLADYVARDTEYVGIGLLIYAIDFAHWMKPIPSYPHVTVNDLIEHAAESVCNRPFNHTLFTSHSDTKLMVEAKGRCADICYAAELLQDMNLTSMTVGHPVGDVELEWTLGYFLREAATIDIVKSTPKDEL</sequence>
<feature type="transmembrane region" description="Helical" evidence="6">
    <location>
        <begin position="58"/>
        <end position="78"/>
    </location>
</feature>
<keyword evidence="3 6" id="KW-0812">Transmembrane</keyword>
<dbReference type="GO" id="GO:0016020">
    <property type="term" value="C:membrane"/>
    <property type="evidence" value="ECO:0007669"/>
    <property type="project" value="InterPro"/>
</dbReference>
<feature type="transmembrane region" description="Helical" evidence="6">
    <location>
        <begin position="283"/>
        <end position="301"/>
    </location>
</feature>
<dbReference type="InterPro" id="IPR003492">
    <property type="entry name" value="Battenin_disease_Cln3"/>
</dbReference>
<dbReference type="Pfam" id="PF02487">
    <property type="entry name" value="CLN3"/>
    <property type="match status" value="1"/>
</dbReference>
<comment type="caution">
    <text evidence="7">The sequence shown here is derived from an EMBL/GenBank/DDBJ whole genome shotgun (WGS) entry which is preliminary data.</text>
</comment>
<feature type="transmembrane region" description="Helical" evidence="6">
    <location>
        <begin position="21"/>
        <end position="46"/>
    </location>
</feature>
<name>A0A7J6MU62_PERCH</name>
<protein>
    <submittedName>
        <fullName evidence="7">Uncharacterized protein</fullName>
    </submittedName>
</protein>
<evidence type="ECO:0000256" key="6">
    <source>
        <dbReference type="SAM" id="Phobius"/>
    </source>
</evidence>
<accession>A0A7J6MU62</accession>
<keyword evidence="5 6" id="KW-0472">Membrane</keyword>
<feature type="transmembrane region" description="Helical" evidence="6">
    <location>
        <begin position="178"/>
        <end position="199"/>
    </location>
</feature>
<dbReference type="GO" id="GO:0012505">
    <property type="term" value="C:endomembrane system"/>
    <property type="evidence" value="ECO:0007669"/>
    <property type="project" value="UniProtKB-SubCell"/>
</dbReference>
<dbReference type="InterPro" id="IPR036259">
    <property type="entry name" value="MFS_trans_sf"/>
</dbReference>
<comment type="similarity">
    <text evidence="2">Belongs to the battenin family.</text>
</comment>
<evidence type="ECO:0000313" key="8">
    <source>
        <dbReference type="Proteomes" id="UP000591131"/>
    </source>
</evidence>
<reference evidence="7 8" key="1">
    <citation type="submission" date="2020-04" db="EMBL/GenBank/DDBJ databases">
        <title>Perkinsus chesapeaki whole genome sequence.</title>
        <authorList>
            <person name="Bogema D.R."/>
        </authorList>
    </citation>
    <scope>NUCLEOTIDE SEQUENCE [LARGE SCALE GENOMIC DNA]</scope>
    <source>
        <strain evidence="7">ATCC PRA-425</strain>
    </source>
</reference>
<comment type="subcellular location">
    <subcellularLocation>
        <location evidence="1">Endomembrane system</location>
        <topology evidence="1">Multi-pass membrane protein</topology>
    </subcellularLocation>
</comment>
<dbReference type="OrthoDB" id="416429at2759"/>
<feature type="transmembrane region" description="Helical" evidence="6">
    <location>
        <begin position="117"/>
        <end position="138"/>
    </location>
</feature>
<organism evidence="7 8">
    <name type="scientific">Perkinsus chesapeaki</name>
    <name type="common">Clam parasite</name>
    <name type="synonym">Perkinsus andrewsi</name>
    <dbReference type="NCBI Taxonomy" id="330153"/>
    <lineage>
        <taxon>Eukaryota</taxon>
        <taxon>Sar</taxon>
        <taxon>Alveolata</taxon>
        <taxon>Perkinsozoa</taxon>
        <taxon>Perkinsea</taxon>
        <taxon>Perkinsida</taxon>
        <taxon>Perkinsidae</taxon>
        <taxon>Perkinsus</taxon>
    </lineage>
</organism>
<keyword evidence="8" id="KW-1185">Reference proteome</keyword>
<evidence type="ECO:0000256" key="4">
    <source>
        <dbReference type="ARBA" id="ARBA00022989"/>
    </source>
</evidence>
<evidence type="ECO:0000256" key="2">
    <source>
        <dbReference type="ARBA" id="ARBA00007467"/>
    </source>
</evidence>
<dbReference type="SUPFAM" id="SSF103473">
    <property type="entry name" value="MFS general substrate transporter"/>
    <property type="match status" value="1"/>
</dbReference>
<dbReference type="Proteomes" id="UP000591131">
    <property type="component" value="Unassembled WGS sequence"/>
</dbReference>
<dbReference type="Gene3D" id="3.30.420.150">
    <property type="entry name" value="Exopolyphosphatase. Domain 2"/>
    <property type="match status" value="1"/>
</dbReference>
<feature type="transmembrane region" description="Helical" evidence="6">
    <location>
        <begin position="150"/>
        <end position="172"/>
    </location>
</feature>
<keyword evidence="4 6" id="KW-1133">Transmembrane helix</keyword>